<evidence type="ECO:0000313" key="4">
    <source>
        <dbReference type="Proteomes" id="UP000185984"/>
    </source>
</evidence>
<dbReference type="InterPro" id="IPR011006">
    <property type="entry name" value="CheY-like_superfamily"/>
</dbReference>
<accession>A0A1U7HX19</accession>
<keyword evidence="4" id="KW-1185">Reference proteome</keyword>
<dbReference type="STRING" id="247279.NIES1031_06155"/>
<dbReference type="GO" id="GO:0000160">
    <property type="term" value="P:phosphorelay signal transduction system"/>
    <property type="evidence" value="ECO:0007669"/>
    <property type="project" value="InterPro"/>
</dbReference>
<feature type="domain" description="Response regulatory" evidence="2">
    <location>
        <begin position="7"/>
        <end position="136"/>
    </location>
</feature>
<dbReference type="InterPro" id="IPR022552">
    <property type="entry name" value="UPF_Ycf55"/>
</dbReference>
<dbReference type="PIRSF" id="PIRSF026434">
    <property type="entry name" value="RR_ycf55_prd"/>
    <property type="match status" value="1"/>
</dbReference>
<dbReference type="OrthoDB" id="458149at2"/>
<dbReference type="SUPFAM" id="SSF52172">
    <property type="entry name" value="CheY-like"/>
    <property type="match status" value="1"/>
</dbReference>
<dbReference type="PROSITE" id="PS50110">
    <property type="entry name" value="RESPONSE_REGULATORY"/>
    <property type="match status" value="1"/>
</dbReference>
<comment type="caution">
    <text evidence="3">The sequence shown here is derived from an EMBL/GenBank/DDBJ whole genome shotgun (WGS) entry which is preliminary data.</text>
</comment>
<dbReference type="PANTHER" id="PTHR45566:SF1">
    <property type="entry name" value="HTH-TYPE TRANSCRIPTIONAL REGULATOR YHJB-RELATED"/>
    <property type="match status" value="1"/>
</dbReference>
<evidence type="ECO:0000259" key="2">
    <source>
        <dbReference type="PROSITE" id="PS50110"/>
    </source>
</evidence>
<comment type="caution">
    <text evidence="1">Lacks conserved residue(s) required for the propagation of feature annotation.</text>
</comment>
<evidence type="ECO:0000256" key="1">
    <source>
        <dbReference type="PROSITE-ProRule" id="PRU00169"/>
    </source>
</evidence>
<dbReference type="Gene3D" id="3.40.50.2300">
    <property type="match status" value="1"/>
</dbReference>
<proteinExistence type="predicted"/>
<dbReference type="InterPro" id="IPR016837">
    <property type="entry name" value="Uncharacterised_Ycf55_cyanobac"/>
</dbReference>
<evidence type="ECO:0000313" key="3">
    <source>
        <dbReference type="EMBL" id="OKH28149.1"/>
    </source>
</evidence>
<dbReference type="EMBL" id="MRCC01000004">
    <property type="protein sequence ID" value="OKH28149.1"/>
    <property type="molecule type" value="Genomic_DNA"/>
</dbReference>
<dbReference type="InterPro" id="IPR051015">
    <property type="entry name" value="EvgA-like"/>
</dbReference>
<name>A0A1U7HX19_9CHRO</name>
<dbReference type="PANTHER" id="PTHR45566">
    <property type="entry name" value="HTH-TYPE TRANSCRIPTIONAL REGULATOR YHJB-RELATED"/>
    <property type="match status" value="1"/>
</dbReference>
<dbReference type="Proteomes" id="UP000185984">
    <property type="component" value="Unassembled WGS sequence"/>
</dbReference>
<gene>
    <name evidence="3" type="ORF">NIES1031_06155</name>
</gene>
<dbReference type="InterPro" id="IPR001789">
    <property type="entry name" value="Sig_transdc_resp-reg_receiver"/>
</dbReference>
<dbReference type="InterPro" id="IPR058245">
    <property type="entry name" value="NreC/VraR/RcsB-like_REC"/>
</dbReference>
<organism evidence="3 4">
    <name type="scientific">Chroogloeocystis siderophila 5.2 s.c.1</name>
    <dbReference type="NCBI Taxonomy" id="247279"/>
    <lineage>
        <taxon>Bacteria</taxon>
        <taxon>Bacillati</taxon>
        <taxon>Cyanobacteriota</taxon>
        <taxon>Cyanophyceae</taxon>
        <taxon>Oscillatoriophycideae</taxon>
        <taxon>Chroococcales</taxon>
        <taxon>Chroococcaceae</taxon>
        <taxon>Chroogloeocystis</taxon>
    </lineage>
</organism>
<protein>
    <submittedName>
        <fullName evidence="3">Regulator</fullName>
    </submittedName>
</protein>
<reference evidence="3 4" key="1">
    <citation type="submission" date="2016-11" db="EMBL/GenBank/DDBJ databases">
        <title>Draft Genome Sequences of Nine Cyanobacterial Strains from Diverse Habitats.</title>
        <authorList>
            <person name="Zhu T."/>
            <person name="Hou S."/>
            <person name="Lu X."/>
            <person name="Hess W.R."/>
        </authorList>
    </citation>
    <scope>NUCLEOTIDE SEQUENCE [LARGE SCALE GENOMIC DNA]</scope>
    <source>
        <strain evidence="3 4">5.2 s.c.1</strain>
    </source>
</reference>
<dbReference type="Pfam" id="PF12452">
    <property type="entry name" value="DUF3685"/>
    <property type="match status" value="1"/>
</dbReference>
<dbReference type="SMART" id="SM00448">
    <property type="entry name" value="REC"/>
    <property type="match status" value="1"/>
</dbReference>
<dbReference type="CDD" id="cd17535">
    <property type="entry name" value="REC_NarL-like"/>
    <property type="match status" value="1"/>
</dbReference>
<sequence length="591" mass="65530">MSDRTIKLLLVEPDPIFRMGFSRLIVESYADIQIVAEAEAGSSARKILADLARETATAFSSGLPSDTAVNLVVLELQLGLELCQQLKSHYPDLPILILSSVQEPALLASAKAIGVEGYCPKGTSIVEVVAAIRQVAAGRTHWIEAEALQSPLGAPSILALVRNHLRWTGLQQIDTTLAAVTARLQVPGLSLLDRAFLAGQRRELLASRWLVTHLLPIPEGKTYTKIANNSSIAGNIAASFETDASEGVSALSPQTSTPSMSIVRLESGNLSRRVEANEIIDLTSAKLEQSSLQNLTTITLETDIFREGKKRELLKTILQKVVDVLEDLRFAQVQPEQLVEMQRLILRDLWQGATVDFFGRYAMLQVGDRNLEIVNLFLQDVEIVQVEILNKIPLVSDLFSFLLFQTPLVIDNFPYKADTPEAKARAEIILHNLLIHVANAVAQPLLNRLADVEIIKQNFYDSRLISTREIERFRNNLSWRYRWNKYFIEPKAIFESRYDLLIFISRGIAKTSIYAPRGQELQQLSGIPQLVTLALELRDAIAPRFRAVIAFLGNGVVYVLTQVIGRAIGLVGRGILQGIGGSISEGRKKKF</sequence>
<dbReference type="AlphaFoldDB" id="A0A1U7HX19"/>
<dbReference type="RefSeq" id="WP_073548602.1">
    <property type="nucleotide sequence ID" value="NZ_MRCC01000004.1"/>
</dbReference>